<dbReference type="PANTHER" id="PTHR22576:SF37">
    <property type="entry name" value="MUCOSA-ASSOCIATED LYMPHOID TISSUE LYMPHOMA TRANSLOCATION PROTEIN 1"/>
    <property type="match status" value="1"/>
</dbReference>
<protein>
    <recommendedName>
        <fullName evidence="1">Peptidase C14 caspase domain-containing protein</fullName>
    </recommendedName>
</protein>
<evidence type="ECO:0000313" key="2">
    <source>
        <dbReference type="EMBL" id="VVN10643.1"/>
    </source>
</evidence>
<evidence type="ECO:0000313" key="3">
    <source>
        <dbReference type="Proteomes" id="UP000325607"/>
    </source>
</evidence>
<gene>
    <name evidence="2" type="ORF">PS645_03771</name>
</gene>
<evidence type="ECO:0000259" key="1">
    <source>
        <dbReference type="Pfam" id="PF00656"/>
    </source>
</evidence>
<dbReference type="InterPro" id="IPR011600">
    <property type="entry name" value="Pept_C14_caspase"/>
</dbReference>
<dbReference type="InterPro" id="IPR052039">
    <property type="entry name" value="Caspase-related_regulators"/>
</dbReference>
<feature type="domain" description="Peptidase C14 caspase" evidence="1">
    <location>
        <begin position="22"/>
        <end position="224"/>
    </location>
</feature>
<proteinExistence type="predicted"/>
<dbReference type="AlphaFoldDB" id="A0A5E6UYY2"/>
<dbReference type="Proteomes" id="UP000325607">
    <property type="component" value="Unassembled WGS sequence"/>
</dbReference>
<organism evidence="2 3">
    <name type="scientific">Pseudomonas fluorescens</name>
    <dbReference type="NCBI Taxonomy" id="294"/>
    <lineage>
        <taxon>Bacteria</taxon>
        <taxon>Pseudomonadati</taxon>
        <taxon>Pseudomonadota</taxon>
        <taxon>Gammaproteobacteria</taxon>
        <taxon>Pseudomonadales</taxon>
        <taxon>Pseudomonadaceae</taxon>
        <taxon>Pseudomonas</taxon>
    </lineage>
</organism>
<accession>A0A5E6UYY2</accession>
<sequence>MFVEHQQHRCSHSPAHGGVTMRKGLFIGINHYMHVSALSGCTNDAMAMASVLERHANGRPNFDNKVLTSAEENLTHLYLKQQIQLLFSGDCNVALLYFAGHGQFDTSIDEGLLIPQDFGQGVEGIRISDVLKWAEDATHIKNKIIILDCCQAGAAAAMRGLRGGSSVISEGLTILTACKKDQVAMEGRGHGVFTDLLLQALHGGAANVLGKVTPGSVYSFVDNALGAWEQRPVFKTNVSQFVPLREVTPLIPEETLRKLKDWFPDPAFVYPLDPSYEPTAADFDPDNGEIFSQLQKCNRHSLIEPVDADHMYFAAMQSTGCRLTALGAYYRELAIKGHF</sequence>
<dbReference type="Pfam" id="PF00656">
    <property type="entry name" value="Peptidase_C14"/>
    <property type="match status" value="1"/>
</dbReference>
<dbReference type="GO" id="GO:0004197">
    <property type="term" value="F:cysteine-type endopeptidase activity"/>
    <property type="evidence" value="ECO:0007669"/>
    <property type="project" value="InterPro"/>
</dbReference>
<dbReference type="Gene3D" id="3.40.50.1460">
    <property type="match status" value="1"/>
</dbReference>
<reference evidence="2 3" key="1">
    <citation type="submission" date="2019-09" db="EMBL/GenBank/DDBJ databases">
        <authorList>
            <person name="Chandra G."/>
            <person name="Truman W A."/>
        </authorList>
    </citation>
    <scope>NUCLEOTIDE SEQUENCE [LARGE SCALE GENOMIC DNA]</scope>
    <source>
        <strain evidence="2">PS645</strain>
    </source>
</reference>
<dbReference type="EMBL" id="CABVGX010000032">
    <property type="protein sequence ID" value="VVN10643.1"/>
    <property type="molecule type" value="Genomic_DNA"/>
</dbReference>
<dbReference type="PANTHER" id="PTHR22576">
    <property type="entry name" value="MUCOSA ASSOCIATED LYMPHOID TISSUE LYMPHOMA TRANSLOCATION PROTEIN 1/PARACASPASE"/>
    <property type="match status" value="1"/>
</dbReference>
<dbReference type="SUPFAM" id="SSF52129">
    <property type="entry name" value="Caspase-like"/>
    <property type="match status" value="1"/>
</dbReference>
<name>A0A5E6UYY2_PSEFL</name>
<dbReference type="GO" id="GO:0006508">
    <property type="term" value="P:proteolysis"/>
    <property type="evidence" value="ECO:0007669"/>
    <property type="project" value="InterPro"/>
</dbReference>
<dbReference type="InterPro" id="IPR029030">
    <property type="entry name" value="Caspase-like_dom_sf"/>
</dbReference>